<feature type="compositionally biased region" description="Basic and acidic residues" evidence="1">
    <location>
        <begin position="102"/>
        <end position="120"/>
    </location>
</feature>
<feature type="signal peptide" evidence="2">
    <location>
        <begin position="1"/>
        <end position="23"/>
    </location>
</feature>
<dbReference type="OrthoDB" id="9983637at2"/>
<reference evidence="3 4" key="1">
    <citation type="submission" date="2014-03" db="EMBL/GenBank/DDBJ databases">
        <title>Genome sequence of Clostridium litorale W6, DSM 5388.</title>
        <authorList>
            <person name="Poehlein A."/>
            <person name="Jagirdar A."/>
            <person name="Khonsari B."/>
            <person name="Chibani C.M."/>
            <person name="Gutierrez Gutierrez D.A."/>
            <person name="Davydova E."/>
            <person name="Alghaithi H.S."/>
            <person name="Nair K.P."/>
            <person name="Dhamotharan K."/>
            <person name="Chandran L."/>
            <person name="G W."/>
            <person name="Daniel R."/>
        </authorList>
    </citation>
    <scope>NUCLEOTIDE SEQUENCE [LARGE SCALE GENOMIC DNA]</scope>
    <source>
        <strain evidence="3 4">W6</strain>
    </source>
</reference>
<organism evidence="3 4">
    <name type="scientific">Peptoclostridium litorale DSM 5388</name>
    <dbReference type="NCBI Taxonomy" id="1121324"/>
    <lineage>
        <taxon>Bacteria</taxon>
        <taxon>Bacillati</taxon>
        <taxon>Bacillota</taxon>
        <taxon>Clostridia</taxon>
        <taxon>Peptostreptococcales</taxon>
        <taxon>Peptoclostridiaceae</taxon>
        <taxon>Peptoclostridium</taxon>
    </lineage>
</organism>
<gene>
    <name evidence="3" type="ORF">CLIT_4c01810</name>
</gene>
<name>A0A069RH30_PEPLI</name>
<dbReference type="EMBL" id="JJMM01000004">
    <property type="protein sequence ID" value="KDR96344.1"/>
    <property type="molecule type" value="Genomic_DNA"/>
</dbReference>
<evidence type="ECO:0000256" key="1">
    <source>
        <dbReference type="SAM" id="MobiDB-lite"/>
    </source>
</evidence>
<dbReference type="Proteomes" id="UP000027946">
    <property type="component" value="Unassembled WGS sequence"/>
</dbReference>
<dbReference type="AlphaFoldDB" id="A0A069RH30"/>
<feature type="region of interest" description="Disordered" evidence="1">
    <location>
        <begin position="102"/>
        <end position="139"/>
    </location>
</feature>
<dbReference type="STRING" id="1121324.CLIT_4c01810"/>
<keyword evidence="4" id="KW-1185">Reference proteome</keyword>
<evidence type="ECO:0000256" key="2">
    <source>
        <dbReference type="SAM" id="SignalP"/>
    </source>
</evidence>
<sequence length="218" mass="23821">MKKLASGFILCLMLAGSGMVAHADSTNVDLKDAEPVKIEDNIESANQQASIELIKPEPDYMVTTNSTVVISGKGISGTSVLLEVYGQEEKVIIEIKDKDGVDSKPLESGKDGGEKSEGQDKVSSSKSESNGDKKPKTKKFTKRLKKETFEIGSMGLFAKEVKLNVGENKIILKSKTDGTRIERIVKYKKIEEGDMKKSMDKIQGKGMTELINDICSQK</sequence>
<evidence type="ECO:0000313" key="3">
    <source>
        <dbReference type="EMBL" id="KDR96344.1"/>
    </source>
</evidence>
<keyword evidence="2" id="KW-0732">Signal</keyword>
<proteinExistence type="predicted"/>
<protein>
    <submittedName>
        <fullName evidence="3">Uncharacterized protein</fullName>
    </submittedName>
</protein>
<accession>A0A069RH30</accession>
<evidence type="ECO:0000313" key="4">
    <source>
        <dbReference type="Proteomes" id="UP000027946"/>
    </source>
</evidence>
<dbReference type="RefSeq" id="WP_038262189.1">
    <property type="nucleotide sequence ID" value="NZ_FSRH01000013.1"/>
</dbReference>
<feature type="chain" id="PRO_5010204833" evidence="2">
    <location>
        <begin position="24"/>
        <end position="218"/>
    </location>
</feature>
<comment type="caution">
    <text evidence="3">The sequence shown here is derived from an EMBL/GenBank/DDBJ whole genome shotgun (WGS) entry which is preliminary data.</text>
</comment>
<dbReference type="eggNOG" id="ENOG5033CH3">
    <property type="taxonomic scope" value="Bacteria"/>
</dbReference>